<sequence>MFGGDDEEEELLPTELIEFQGTIDVDERWDVSIGKGHEGLGLALKPTSDGEQIYAASFNGNVAAIELERGRKVWKNNFDLQFTSGPTYKNGILVLGTNNGELVALDSMTGDMLWTTSVSSEVLAPVAIKDDKIFVRTVDGSLSSLSTEDGTQQWIVNHKVPPLSLRGTSTPISFANAVFCGFDDGKVSAYDVEDGTILWEVMLTAPGGRTEIEKVMDIDAPMVVSGNDLYVGSYQGVVGDLALESGKIIWVVEASVYSGIAADENFVYTSEADGTVRAFSRFTGREVWTKKYMVNRYPTAPVIMGDSIVIGDLEGYVHWLAKSTGETQQRIKISSGKISNTPLVLNNSIYILTDKGDLVSVEKKIPNS</sequence>
<dbReference type="EMBL" id="UINC01004455">
    <property type="protein sequence ID" value="SVA14452.1"/>
    <property type="molecule type" value="Genomic_DNA"/>
</dbReference>
<dbReference type="InterPro" id="IPR011047">
    <property type="entry name" value="Quinoprotein_ADH-like_sf"/>
</dbReference>
<protein>
    <recommendedName>
        <fullName evidence="4">Pyrrolo-quinoline quinone repeat domain-containing protein</fullName>
    </recommendedName>
</protein>
<accession>A0A381TE79</accession>
<dbReference type="SUPFAM" id="SSF50998">
    <property type="entry name" value="Quinoprotein alcohol dehydrogenase-like"/>
    <property type="match status" value="1"/>
</dbReference>
<dbReference type="Pfam" id="PF13360">
    <property type="entry name" value="PQQ_2"/>
    <property type="match status" value="1"/>
</dbReference>
<reference evidence="5" key="1">
    <citation type="submission" date="2018-05" db="EMBL/GenBank/DDBJ databases">
        <authorList>
            <person name="Lanie J.A."/>
            <person name="Ng W.-L."/>
            <person name="Kazmierczak K.M."/>
            <person name="Andrzejewski T.M."/>
            <person name="Davidsen T.M."/>
            <person name="Wayne K.J."/>
            <person name="Tettelin H."/>
            <person name="Glass J.I."/>
            <person name="Rusch D."/>
            <person name="Podicherti R."/>
            <person name="Tsui H.-C.T."/>
            <person name="Winkler M.E."/>
        </authorList>
    </citation>
    <scope>NUCLEOTIDE SEQUENCE</scope>
</reference>
<dbReference type="InterPro" id="IPR018391">
    <property type="entry name" value="PQQ_b-propeller_rpt"/>
</dbReference>
<dbReference type="SMART" id="SM00564">
    <property type="entry name" value="PQQ"/>
    <property type="match status" value="7"/>
</dbReference>
<feature type="domain" description="Pyrrolo-quinoline quinone repeat" evidence="4">
    <location>
        <begin position="59"/>
        <end position="289"/>
    </location>
</feature>
<dbReference type="PANTHER" id="PTHR34512:SF30">
    <property type="entry name" value="OUTER MEMBRANE PROTEIN ASSEMBLY FACTOR BAMB"/>
    <property type="match status" value="1"/>
</dbReference>
<evidence type="ECO:0000256" key="1">
    <source>
        <dbReference type="ARBA" id="ARBA00022729"/>
    </source>
</evidence>
<keyword evidence="3" id="KW-0998">Cell outer membrane</keyword>
<dbReference type="Gene3D" id="2.130.10.10">
    <property type="entry name" value="YVTN repeat-like/Quinoprotein amine dehydrogenase"/>
    <property type="match status" value="1"/>
</dbReference>
<keyword evidence="1" id="KW-0732">Signal</keyword>
<dbReference type="PANTHER" id="PTHR34512">
    <property type="entry name" value="CELL SURFACE PROTEIN"/>
    <property type="match status" value="1"/>
</dbReference>
<keyword evidence="2" id="KW-0472">Membrane</keyword>
<evidence type="ECO:0000256" key="3">
    <source>
        <dbReference type="ARBA" id="ARBA00023237"/>
    </source>
</evidence>
<proteinExistence type="inferred from homology"/>
<evidence type="ECO:0000313" key="5">
    <source>
        <dbReference type="EMBL" id="SVA14452.1"/>
    </source>
</evidence>
<dbReference type="NCBIfam" id="TIGR03300">
    <property type="entry name" value="assembly_YfgL"/>
    <property type="match status" value="1"/>
</dbReference>
<dbReference type="HAMAP" id="MF_00923">
    <property type="entry name" value="OM_assembly_BamB"/>
    <property type="match status" value="1"/>
</dbReference>
<gene>
    <name evidence="5" type="ORF">METZ01_LOCUS67306</name>
</gene>
<dbReference type="InterPro" id="IPR017687">
    <property type="entry name" value="BamB"/>
</dbReference>
<dbReference type="InterPro" id="IPR015943">
    <property type="entry name" value="WD40/YVTN_repeat-like_dom_sf"/>
</dbReference>
<evidence type="ECO:0000259" key="4">
    <source>
        <dbReference type="Pfam" id="PF13360"/>
    </source>
</evidence>
<evidence type="ECO:0000256" key="2">
    <source>
        <dbReference type="ARBA" id="ARBA00023136"/>
    </source>
</evidence>
<dbReference type="InterPro" id="IPR002372">
    <property type="entry name" value="PQQ_rpt_dom"/>
</dbReference>
<organism evidence="5">
    <name type="scientific">marine metagenome</name>
    <dbReference type="NCBI Taxonomy" id="408172"/>
    <lineage>
        <taxon>unclassified sequences</taxon>
        <taxon>metagenomes</taxon>
        <taxon>ecological metagenomes</taxon>
    </lineage>
</organism>
<name>A0A381TE79_9ZZZZ</name>
<dbReference type="AlphaFoldDB" id="A0A381TE79"/>